<dbReference type="EMBL" id="MDYQ01000027">
    <property type="protein sequence ID" value="PRP86772.1"/>
    <property type="molecule type" value="Genomic_DNA"/>
</dbReference>
<feature type="transmembrane region" description="Helical" evidence="2">
    <location>
        <begin position="803"/>
        <end position="826"/>
    </location>
</feature>
<name>A0A2P6NS19_9EUKA</name>
<sequence>MSSTSASNFGPSSWSSSMKAALFLAVFFFFPTLSDTLLTPDDWTYWQKQSEWDWMTELGQGNQYYSSFQPGDSGSDWNEDHTSLTTLKSSVDFDSYYAIGYYTWGLQYNITGGGYIYASMYYRALRAAPATNTGTFGSFFSIFLKNTQAINGLIIQVKDSNNNKAHWTLNLPAQTPWSYYQFSKNDAALSSNSFSWSAVTMVNVVITPSTATVGSLSFALASFLSDANYNWTLSRLPYGSIMEGVDRIIDRQPLYEDFSSGKLDPSLWKVGESYTCHHPGSGGVVPDNVMIVNRALRGSDSRITSTTSAYNSSYYLRLEVHGNNYTGDVMGVFPNGSRRADVNGNKRVGAMITTNNYYASGSYQVRAKLTRFADPVSGGGGVVNAFWTFHYEEYGATDPNFKCMPVGCWYRRAMNADTYYARNHEIDIEIPGHNNPNGDGISFSKSLFNYWQGENGDSTGRAPYCLWNGTQWQPGTLCNCVDDASVEGWDQYKSNSIQHSRDLRYGGEVGPDGEDGWHVFRIDWHTANSSVMYWVDGVLLHNSTSDGLMKGPDNTSATTGFAYVPFIAGRFTIGAWFPYGNNPLRPTIPVHWAGEPLFDMDALLIDWVKITPYNETGEWTPRETYPDTGYAALNEYPITPPSSNPSQTGSSSSTTISSSKIITSAAPSTVSPFIGLVIVLNGDVSSISVSRIAQPPHLKPTQNMTEFLNQWKPPVATAFSVSNTDVEITSKQTKRQSSLTLSATVRGSFTLEQTNSAMSNLKNVTVNNMLVAEVQAASYNQYAGSDVTTAASSDVSSSSVNPAAIAVPIVVAAVVTTVVVITVIIVRQRKRRATIDPQ</sequence>
<keyword evidence="2" id="KW-0472">Membrane</keyword>
<evidence type="ECO:0000256" key="1">
    <source>
        <dbReference type="SAM" id="MobiDB-lite"/>
    </source>
</evidence>
<evidence type="ECO:0000313" key="5">
    <source>
        <dbReference type="Proteomes" id="UP000241769"/>
    </source>
</evidence>
<dbReference type="InParanoid" id="A0A2P6NS19"/>
<dbReference type="AlphaFoldDB" id="A0A2P6NS19"/>
<dbReference type="SUPFAM" id="SSF49899">
    <property type="entry name" value="Concanavalin A-like lectins/glucanases"/>
    <property type="match status" value="1"/>
</dbReference>
<proteinExistence type="predicted"/>
<feature type="domain" description="GH16" evidence="3">
    <location>
        <begin position="278"/>
        <end position="616"/>
    </location>
</feature>
<dbReference type="Proteomes" id="UP000241769">
    <property type="component" value="Unassembled WGS sequence"/>
</dbReference>
<reference evidence="4 5" key="1">
    <citation type="journal article" date="2018" name="Genome Biol. Evol.">
        <title>Multiple Roots of Fruiting Body Formation in Amoebozoa.</title>
        <authorList>
            <person name="Hillmann F."/>
            <person name="Forbes G."/>
            <person name="Novohradska S."/>
            <person name="Ferling I."/>
            <person name="Riege K."/>
            <person name="Groth M."/>
            <person name="Westermann M."/>
            <person name="Marz M."/>
            <person name="Spaller T."/>
            <person name="Winckler T."/>
            <person name="Schaap P."/>
            <person name="Glockner G."/>
        </authorList>
    </citation>
    <scope>NUCLEOTIDE SEQUENCE [LARGE SCALE GENOMIC DNA]</scope>
    <source>
        <strain evidence="4 5">Jena</strain>
    </source>
</reference>
<dbReference type="InterPro" id="IPR000757">
    <property type="entry name" value="Beta-glucanase-like"/>
</dbReference>
<evidence type="ECO:0000256" key="2">
    <source>
        <dbReference type="SAM" id="Phobius"/>
    </source>
</evidence>
<evidence type="ECO:0000313" key="4">
    <source>
        <dbReference type="EMBL" id="PRP86772.1"/>
    </source>
</evidence>
<organism evidence="4 5">
    <name type="scientific">Planoprotostelium fungivorum</name>
    <dbReference type="NCBI Taxonomy" id="1890364"/>
    <lineage>
        <taxon>Eukaryota</taxon>
        <taxon>Amoebozoa</taxon>
        <taxon>Evosea</taxon>
        <taxon>Variosea</taxon>
        <taxon>Cavosteliida</taxon>
        <taxon>Cavosteliaceae</taxon>
        <taxon>Planoprotostelium</taxon>
    </lineage>
</organism>
<keyword evidence="5" id="KW-1185">Reference proteome</keyword>
<keyword evidence="2" id="KW-0812">Transmembrane</keyword>
<dbReference type="PROSITE" id="PS51762">
    <property type="entry name" value="GH16_2"/>
    <property type="match status" value="1"/>
</dbReference>
<feature type="region of interest" description="Disordered" evidence="1">
    <location>
        <begin position="631"/>
        <end position="655"/>
    </location>
</feature>
<accession>A0A2P6NS19</accession>
<dbReference type="GO" id="GO:0004553">
    <property type="term" value="F:hydrolase activity, hydrolyzing O-glycosyl compounds"/>
    <property type="evidence" value="ECO:0007669"/>
    <property type="project" value="InterPro"/>
</dbReference>
<gene>
    <name evidence="4" type="ORF">PROFUN_02921</name>
</gene>
<dbReference type="GO" id="GO:0005975">
    <property type="term" value="P:carbohydrate metabolic process"/>
    <property type="evidence" value="ECO:0007669"/>
    <property type="project" value="InterPro"/>
</dbReference>
<dbReference type="CDD" id="cd00413">
    <property type="entry name" value="Glyco_hydrolase_16"/>
    <property type="match status" value="1"/>
</dbReference>
<feature type="compositionally biased region" description="Low complexity" evidence="1">
    <location>
        <begin position="644"/>
        <end position="655"/>
    </location>
</feature>
<keyword evidence="2" id="KW-1133">Transmembrane helix</keyword>
<comment type="caution">
    <text evidence="4">The sequence shown here is derived from an EMBL/GenBank/DDBJ whole genome shotgun (WGS) entry which is preliminary data.</text>
</comment>
<evidence type="ECO:0000259" key="3">
    <source>
        <dbReference type="PROSITE" id="PS51762"/>
    </source>
</evidence>
<dbReference type="Gene3D" id="2.60.120.200">
    <property type="match status" value="1"/>
</dbReference>
<protein>
    <recommendedName>
        <fullName evidence="3">GH16 domain-containing protein</fullName>
    </recommendedName>
</protein>
<dbReference type="InterPro" id="IPR013320">
    <property type="entry name" value="ConA-like_dom_sf"/>
</dbReference>